<proteinExistence type="predicted"/>
<feature type="transmembrane region" description="Helical" evidence="1">
    <location>
        <begin position="48"/>
        <end position="66"/>
    </location>
</feature>
<dbReference type="OrthoDB" id="246339at2157"/>
<evidence type="ECO:0000256" key="1">
    <source>
        <dbReference type="SAM" id="Phobius"/>
    </source>
</evidence>
<dbReference type="EMBL" id="FTNO01000005">
    <property type="protein sequence ID" value="SIR83423.1"/>
    <property type="molecule type" value="Genomic_DNA"/>
</dbReference>
<organism evidence="2 3">
    <name type="scientific">Haladaptatus litoreus</name>
    <dbReference type="NCBI Taxonomy" id="553468"/>
    <lineage>
        <taxon>Archaea</taxon>
        <taxon>Methanobacteriati</taxon>
        <taxon>Methanobacteriota</taxon>
        <taxon>Stenosarchaea group</taxon>
        <taxon>Halobacteria</taxon>
        <taxon>Halobacteriales</taxon>
        <taxon>Haladaptataceae</taxon>
        <taxon>Haladaptatus</taxon>
    </lineage>
</organism>
<keyword evidence="1" id="KW-1133">Transmembrane helix</keyword>
<dbReference type="RefSeq" id="WP_139328941.1">
    <property type="nucleotide sequence ID" value="NZ_FTNO01000005.1"/>
</dbReference>
<gene>
    <name evidence="2" type="ORF">SAMN05421858_4046</name>
</gene>
<feature type="transmembrane region" description="Helical" evidence="1">
    <location>
        <begin position="20"/>
        <end position="36"/>
    </location>
</feature>
<reference evidence="3" key="1">
    <citation type="submission" date="2017-01" db="EMBL/GenBank/DDBJ databases">
        <authorList>
            <person name="Varghese N."/>
            <person name="Submissions S."/>
        </authorList>
    </citation>
    <scope>NUCLEOTIDE SEQUENCE [LARGE SCALE GENOMIC DNA]</scope>
    <source>
        <strain evidence="3">CGMCC 1.7737</strain>
    </source>
</reference>
<dbReference type="Proteomes" id="UP000186914">
    <property type="component" value="Unassembled WGS sequence"/>
</dbReference>
<sequence length="81" mass="8988">MDRRTNDKQTNETSENRRNTLILPALGVCWLAFLGYSELYGGGANVDFVAMTLGAGLMVAGTFRFLRTTDSVERTPEEQGR</sequence>
<keyword evidence="1" id="KW-0812">Transmembrane</keyword>
<name>A0A1N7E5N1_9EURY</name>
<evidence type="ECO:0000313" key="2">
    <source>
        <dbReference type="EMBL" id="SIR83423.1"/>
    </source>
</evidence>
<evidence type="ECO:0000313" key="3">
    <source>
        <dbReference type="Proteomes" id="UP000186914"/>
    </source>
</evidence>
<dbReference type="AlphaFoldDB" id="A0A1N7E5N1"/>
<keyword evidence="3" id="KW-1185">Reference proteome</keyword>
<accession>A0A1N7E5N1</accession>
<keyword evidence="1" id="KW-0472">Membrane</keyword>
<protein>
    <submittedName>
        <fullName evidence="2">Uncharacterized protein</fullName>
    </submittedName>
</protein>